<sequence length="83" mass="9213">MLLSLLNIKSYMEPHHTTNSPPMTEQELPVATVLKTSNLHSEPMDGLTIPPKGSTSNFKSNRHRLTLHQLSNDEIKPPGGENL</sequence>
<accession>A0ACC2KTS3</accession>
<organism evidence="1 2">
    <name type="scientific">Persea americana</name>
    <name type="common">Avocado</name>
    <dbReference type="NCBI Taxonomy" id="3435"/>
    <lineage>
        <taxon>Eukaryota</taxon>
        <taxon>Viridiplantae</taxon>
        <taxon>Streptophyta</taxon>
        <taxon>Embryophyta</taxon>
        <taxon>Tracheophyta</taxon>
        <taxon>Spermatophyta</taxon>
        <taxon>Magnoliopsida</taxon>
        <taxon>Magnoliidae</taxon>
        <taxon>Laurales</taxon>
        <taxon>Lauraceae</taxon>
        <taxon>Persea</taxon>
    </lineage>
</organism>
<evidence type="ECO:0000313" key="2">
    <source>
        <dbReference type="Proteomes" id="UP001234297"/>
    </source>
</evidence>
<proteinExistence type="predicted"/>
<protein>
    <submittedName>
        <fullName evidence="1">Uncharacterized protein</fullName>
    </submittedName>
</protein>
<dbReference type="EMBL" id="CM056819">
    <property type="protein sequence ID" value="KAJ8624525.1"/>
    <property type="molecule type" value="Genomic_DNA"/>
</dbReference>
<evidence type="ECO:0000313" key="1">
    <source>
        <dbReference type="EMBL" id="KAJ8624525.1"/>
    </source>
</evidence>
<keyword evidence="2" id="KW-1185">Reference proteome</keyword>
<dbReference type="Proteomes" id="UP001234297">
    <property type="component" value="Chromosome 11"/>
</dbReference>
<comment type="caution">
    <text evidence="1">The sequence shown here is derived from an EMBL/GenBank/DDBJ whole genome shotgun (WGS) entry which is preliminary data.</text>
</comment>
<reference evidence="1 2" key="1">
    <citation type="journal article" date="2022" name="Hortic Res">
        <title>A haplotype resolved chromosomal level avocado genome allows analysis of novel avocado genes.</title>
        <authorList>
            <person name="Nath O."/>
            <person name="Fletcher S.J."/>
            <person name="Hayward A."/>
            <person name="Shaw L.M."/>
            <person name="Masouleh A.K."/>
            <person name="Furtado A."/>
            <person name="Henry R.J."/>
            <person name="Mitter N."/>
        </authorList>
    </citation>
    <scope>NUCLEOTIDE SEQUENCE [LARGE SCALE GENOMIC DNA]</scope>
    <source>
        <strain evidence="2">cv. Hass</strain>
    </source>
</reference>
<gene>
    <name evidence="1" type="ORF">MRB53_033055</name>
</gene>
<name>A0ACC2KTS3_PERAE</name>